<feature type="active site" description="Charge relay system" evidence="7">
    <location>
        <position position="296"/>
    </location>
</feature>
<dbReference type="InterPro" id="IPR000209">
    <property type="entry name" value="Peptidase_S8/S53_dom"/>
</dbReference>
<dbReference type="SUPFAM" id="SSF101898">
    <property type="entry name" value="NHL repeat"/>
    <property type="match status" value="1"/>
</dbReference>
<keyword evidence="4 10" id="KW-0732">Signal</keyword>
<dbReference type="InterPro" id="IPR024361">
    <property type="entry name" value="BACON"/>
</dbReference>
<dbReference type="Gene3D" id="3.50.30.30">
    <property type="match status" value="1"/>
</dbReference>
<dbReference type="Pfam" id="PF17766">
    <property type="entry name" value="fn3_6"/>
    <property type="match status" value="1"/>
</dbReference>
<evidence type="ECO:0000256" key="9">
    <source>
        <dbReference type="SAM" id="MobiDB-lite"/>
    </source>
</evidence>
<dbReference type="PROSITE" id="PS00136">
    <property type="entry name" value="SUBTILASE_ASP"/>
    <property type="match status" value="1"/>
</dbReference>
<dbReference type="Gene3D" id="2.60.40.10">
    <property type="entry name" value="Immunoglobulins"/>
    <property type="match status" value="1"/>
</dbReference>
<evidence type="ECO:0000256" key="5">
    <source>
        <dbReference type="ARBA" id="ARBA00022801"/>
    </source>
</evidence>
<evidence type="ECO:0000259" key="12">
    <source>
        <dbReference type="Pfam" id="PF02225"/>
    </source>
</evidence>
<evidence type="ECO:0000256" key="6">
    <source>
        <dbReference type="ARBA" id="ARBA00022825"/>
    </source>
</evidence>
<dbReference type="RefSeq" id="WP_252594563.1">
    <property type="nucleotide sequence ID" value="NZ_CP099489.1"/>
</dbReference>
<evidence type="ECO:0000259" key="14">
    <source>
        <dbReference type="Pfam" id="PF17766"/>
    </source>
</evidence>
<dbReference type="Pfam" id="PF19190">
    <property type="entry name" value="BACON_2"/>
    <property type="match status" value="1"/>
</dbReference>
<dbReference type="Gene3D" id="3.40.50.200">
    <property type="entry name" value="Peptidase S8/S53 domain"/>
    <property type="match status" value="1"/>
</dbReference>
<dbReference type="Pfam" id="PF02225">
    <property type="entry name" value="PA"/>
    <property type="match status" value="1"/>
</dbReference>
<reference evidence="16" key="1">
    <citation type="submission" date="2022-06" db="EMBL/GenBank/DDBJ databases">
        <title>Ornithinimicrobium HY1793.</title>
        <authorList>
            <person name="Huang Y."/>
        </authorList>
    </citation>
    <scope>NUCLEOTIDE SEQUENCE</scope>
    <source>
        <strain evidence="16">HY1793</strain>
    </source>
</reference>
<dbReference type="CDD" id="cd04818">
    <property type="entry name" value="PA_subtilisin_1"/>
    <property type="match status" value="1"/>
</dbReference>
<evidence type="ECO:0000256" key="3">
    <source>
        <dbReference type="ARBA" id="ARBA00022670"/>
    </source>
</evidence>
<evidence type="ECO:0000256" key="4">
    <source>
        <dbReference type="ARBA" id="ARBA00022729"/>
    </source>
</evidence>
<keyword evidence="6 7" id="KW-0720">Serine protease</keyword>
<gene>
    <name evidence="16" type="ORF">NF556_05915</name>
</gene>
<dbReference type="InterPro" id="IPR045051">
    <property type="entry name" value="SBT"/>
</dbReference>
<dbReference type="InterPro" id="IPR023827">
    <property type="entry name" value="Peptidase_S8_Asp-AS"/>
</dbReference>
<feature type="region of interest" description="Disordered" evidence="9">
    <location>
        <begin position="1440"/>
        <end position="1472"/>
    </location>
</feature>
<dbReference type="PROSITE" id="PS00138">
    <property type="entry name" value="SUBTILASE_SER"/>
    <property type="match status" value="1"/>
</dbReference>
<feature type="chain" id="PRO_5045267844" evidence="10">
    <location>
        <begin position="24"/>
        <end position="1472"/>
    </location>
</feature>
<dbReference type="InterPro" id="IPR015500">
    <property type="entry name" value="Peptidase_S8_subtilisin-rel"/>
</dbReference>
<feature type="domain" description="Subtilisin-like protease fibronectin type-III" evidence="14">
    <location>
        <begin position="713"/>
        <end position="799"/>
    </location>
</feature>
<feature type="compositionally biased region" description="Low complexity" evidence="9">
    <location>
        <begin position="62"/>
        <end position="77"/>
    </location>
</feature>
<dbReference type="InterPro" id="IPR046450">
    <property type="entry name" value="PA_dom_sf"/>
</dbReference>
<dbReference type="InterPro" id="IPR013783">
    <property type="entry name" value="Ig-like_fold"/>
</dbReference>
<protein>
    <submittedName>
        <fullName evidence="16">S8 family serine peptidase</fullName>
    </submittedName>
</protein>
<dbReference type="PRINTS" id="PR00723">
    <property type="entry name" value="SUBTILISIN"/>
</dbReference>
<keyword evidence="2" id="KW-0964">Secreted</keyword>
<dbReference type="InterPro" id="IPR041469">
    <property type="entry name" value="Subtilisin-like_FN3"/>
</dbReference>
<feature type="compositionally biased region" description="Polar residues" evidence="9">
    <location>
        <begin position="1461"/>
        <end position="1472"/>
    </location>
</feature>
<feature type="active site" description="Charge relay system" evidence="7">
    <location>
        <position position="230"/>
    </location>
</feature>
<comment type="similarity">
    <text evidence="1 7 8">Belongs to the peptidase S8 family.</text>
</comment>
<dbReference type="Pfam" id="PF00082">
    <property type="entry name" value="Peptidase_S8"/>
    <property type="match status" value="1"/>
</dbReference>
<keyword evidence="17" id="KW-1185">Reference proteome</keyword>
<feature type="signal peptide" evidence="10">
    <location>
        <begin position="1"/>
        <end position="23"/>
    </location>
</feature>
<feature type="region of interest" description="Disordered" evidence="9">
    <location>
        <begin position="29"/>
        <end position="78"/>
    </location>
</feature>
<dbReference type="InterPro" id="IPR011042">
    <property type="entry name" value="6-blade_b-propeller_TolB-like"/>
</dbReference>
<evidence type="ECO:0000259" key="15">
    <source>
        <dbReference type="Pfam" id="PF19190"/>
    </source>
</evidence>
<dbReference type="InterPro" id="IPR023828">
    <property type="entry name" value="Peptidase_S8_Ser-AS"/>
</dbReference>
<organism evidence="16 17">
    <name type="scientific">Ornithinimicrobium faecis</name>
    <dbReference type="NCBI Taxonomy" id="2934158"/>
    <lineage>
        <taxon>Bacteria</taxon>
        <taxon>Bacillati</taxon>
        <taxon>Actinomycetota</taxon>
        <taxon>Actinomycetes</taxon>
        <taxon>Micrococcales</taxon>
        <taxon>Ornithinimicrobiaceae</taxon>
        <taxon>Ornithinimicrobium</taxon>
    </lineage>
</organism>
<evidence type="ECO:0000256" key="10">
    <source>
        <dbReference type="SAM" id="SignalP"/>
    </source>
</evidence>
<feature type="domain" description="Peptidase S8/S53" evidence="11">
    <location>
        <begin position="221"/>
        <end position="664"/>
    </location>
</feature>
<dbReference type="InterPro" id="IPR010259">
    <property type="entry name" value="S8pro/Inhibitor_I9"/>
</dbReference>
<feature type="domain" description="Inhibitor I9" evidence="13">
    <location>
        <begin position="87"/>
        <end position="194"/>
    </location>
</feature>
<feature type="active site" description="Charge relay system" evidence="7">
    <location>
        <position position="623"/>
    </location>
</feature>
<dbReference type="Gene3D" id="2.120.10.30">
    <property type="entry name" value="TolB, C-terminal domain"/>
    <property type="match status" value="1"/>
</dbReference>
<evidence type="ECO:0000259" key="11">
    <source>
        <dbReference type="Pfam" id="PF00082"/>
    </source>
</evidence>
<feature type="domain" description="BACON" evidence="15">
    <location>
        <begin position="823"/>
        <end position="911"/>
    </location>
</feature>
<evidence type="ECO:0000256" key="8">
    <source>
        <dbReference type="RuleBase" id="RU003355"/>
    </source>
</evidence>
<evidence type="ECO:0000256" key="7">
    <source>
        <dbReference type="PROSITE-ProRule" id="PRU01240"/>
    </source>
</evidence>
<accession>A0ABY4YWS1</accession>
<dbReference type="Proteomes" id="UP001056455">
    <property type="component" value="Chromosome"/>
</dbReference>
<evidence type="ECO:0000259" key="13">
    <source>
        <dbReference type="Pfam" id="PF05922"/>
    </source>
</evidence>
<evidence type="ECO:0000313" key="16">
    <source>
        <dbReference type="EMBL" id="USQ81179.1"/>
    </source>
</evidence>
<evidence type="ECO:0000256" key="1">
    <source>
        <dbReference type="ARBA" id="ARBA00011073"/>
    </source>
</evidence>
<dbReference type="Pfam" id="PF05922">
    <property type="entry name" value="Inhibitor_I9"/>
    <property type="match status" value="1"/>
</dbReference>
<name>A0ABY4YWS1_9MICO</name>
<dbReference type="SUPFAM" id="SSF52743">
    <property type="entry name" value="Subtilisin-like"/>
    <property type="match status" value="1"/>
</dbReference>
<dbReference type="SUPFAM" id="SSF52025">
    <property type="entry name" value="PA domain"/>
    <property type="match status" value="1"/>
</dbReference>
<dbReference type="InterPro" id="IPR036852">
    <property type="entry name" value="Peptidase_S8/S53_dom_sf"/>
</dbReference>
<dbReference type="PANTHER" id="PTHR10795">
    <property type="entry name" value="PROPROTEIN CONVERTASE SUBTILISIN/KEXIN"/>
    <property type="match status" value="1"/>
</dbReference>
<keyword evidence="3 7" id="KW-0645">Protease</keyword>
<dbReference type="Gene3D" id="2.60.40.2310">
    <property type="match status" value="1"/>
</dbReference>
<dbReference type="Gene3D" id="3.30.70.80">
    <property type="entry name" value="Peptidase S8 propeptide/proteinase inhibitor I9"/>
    <property type="match status" value="1"/>
</dbReference>
<dbReference type="EMBL" id="CP099489">
    <property type="protein sequence ID" value="USQ81179.1"/>
    <property type="molecule type" value="Genomic_DNA"/>
</dbReference>
<proteinExistence type="inferred from homology"/>
<sequence>MPAQRSRSRVAASLALALGVTIAAPQIAQSRVVDDVTDAPSTNASRMPTAGSASAAPEGDSEAAATEGRAAGAGTAEEMPESATGLYIVRLEQAPLATYDGGVEGLAATNPQVTGEARLDATSQDSRDYLQHLAEAQEEAGLQIESLLGRDVQIADHYTHALNGLALELSAEEAAALVDQVGIVAVEPDQQWELDTDVSNDIINSPAIWAGETGSEIGTLGEGVIVGMLDTGVNFEHPSFAATDGEGYTHTNPYGSGTYVGVCATDDPKHEDLCNDKLIGAYNFTGTGSATDDNGHGSHTGSTMAGNQHTAVFDVGADTYELPVSGVAPHANVISYKVCSFLCSSTASVAAVEQAIIDGTDVLNYSISGPDNPWNNSVDLAFLSAAESGIYVAASAGNDGPGAGTVAKTAPWNAAVAATNSPRLIAHDVSVTGPTPVPEHVIGLAGVPGSGPGVTSPIEAEIKEASVVDPGNGGGCEDFPAGVFDGALALIERGGCDFSAKVGNAADAGGLGVIMVNQFPGPPVVMGGLENTDIPAVMVANGEGTGLREFVVEHPGATVTLDSGSVLTMTPQWSTMVADFSSRGPSDFDLLAPTFAAPGRNILAATMASDEDASTYEFMQGTSMSSPHGAGAGALLRGLHDDWSPVMIRSALASTANPEGMVKDDGTTPADPYDVGSGLVDLDAAGRVGLVMDESIEDFEAADPELGGDPKTLNLPAFVDQNCLDTCSWTREVTNVADVVTAYSTSVTPPQGVTMTVEPATFSIEPGATQTITVTADVGSLTGGAAIFGDVQVTTDGTHAGGAEIADVHYPVVLVKGEAEILLEPTELTTLLGVDEQEAHTVTVSNEGGAPMEWALDQGGDCALPAWVSVDPTSGNIPAGESQDLTVTFDSSDMAGGDYAGSLCVTSNDPHTPVATVTLALEVVEIPVVAVSAEELSTIQPAGTVTSEPLTIGNTGYGVLDWTFEDADAGPSDERIEQLREGVLLAPNSDRNNRAVMAFDAQDGTLIDEQFIPHFDYSDGTLYTPSHVLANADNTGFLLTDQINSVVTEYDLDGNYRGIFAPSPAGEDKAIMQNIRGMAWSPQGTLLVTVATSDNANSVVEFDADGNYLGHFIEPDLGGLDGPWFVTFRDEDVLVSASGSEAVHSYSLDGTTSNGTFTTQMRWPEQLTETEQGTVLAANLSSGRDFLDRGLYEFSADGELLGGWTIPGSTSYAGVHPLGNGNILAATEDGVFEVSRDGTVEAEVESGRARFISEIQMPDMMSCQTPDEVSWLDVDPASGQTARGEESGVRVLLDSTGLAAGDHVANLCVSTDDPATPYVPVVVTMTVTGQVCDTTVSGVHDGPVTASSGLTCLAAGAEVAGPVTVRGGSLFADDVTIEGPLSGNRAKGVEITDSSVNGALTLMAVTDRISVDGNQVSGPTTLQRNSTGDVPILLADNAIDGPLTCRSNTPPPTNDGRPNEVQGTRSGQCSEL</sequence>
<feature type="domain" description="PA" evidence="12">
    <location>
        <begin position="465"/>
        <end position="545"/>
    </location>
</feature>
<dbReference type="InterPro" id="IPR037045">
    <property type="entry name" value="S8pro/Inhibitor_I9_sf"/>
</dbReference>
<dbReference type="PROSITE" id="PS51892">
    <property type="entry name" value="SUBTILASE"/>
    <property type="match status" value="1"/>
</dbReference>
<evidence type="ECO:0000256" key="2">
    <source>
        <dbReference type="ARBA" id="ARBA00022525"/>
    </source>
</evidence>
<keyword evidence="5 7" id="KW-0378">Hydrolase</keyword>
<evidence type="ECO:0000313" key="17">
    <source>
        <dbReference type="Proteomes" id="UP001056455"/>
    </source>
</evidence>
<dbReference type="InterPro" id="IPR003137">
    <property type="entry name" value="PA_domain"/>
</dbReference>